<protein>
    <submittedName>
        <fullName evidence="1">Uncharacterized protein</fullName>
    </submittedName>
</protein>
<evidence type="ECO:0000313" key="1">
    <source>
        <dbReference type="EMBL" id="QHQ36193.1"/>
    </source>
</evidence>
<dbReference type="KEGG" id="amaq:GO499_13955"/>
<reference evidence="1 2" key="1">
    <citation type="submission" date="2019-12" db="EMBL/GenBank/DDBJ databases">
        <title>Complete genome sequence of Algicella marina strain 9Alg 56(T) isolated from the red alga Tichocarpus crinitus.</title>
        <authorList>
            <person name="Kim S.-G."/>
            <person name="Nedashkovskaya O.I."/>
        </authorList>
    </citation>
    <scope>NUCLEOTIDE SEQUENCE [LARGE SCALE GENOMIC DNA]</scope>
    <source>
        <strain evidence="1 2">9Alg 56</strain>
    </source>
</reference>
<keyword evidence="2" id="KW-1185">Reference proteome</keyword>
<gene>
    <name evidence="1" type="ORF">GO499_13955</name>
</gene>
<accession>A0A6P1T3E2</accession>
<dbReference type="RefSeq" id="WP_161862742.1">
    <property type="nucleotide sequence ID" value="NZ_CP046620.1"/>
</dbReference>
<proteinExistence type="predicted"/>
<dbReference type="Proteomes" id="UP000464495">
    <property type="component" value="Chromosome"/>
</dbReference>
<dbReference type="EMBL" id="CP046620">
    <property type="protein sequence ID" value="QHQ36193.1"/>
    <property type="molecule type" value="Genomic_DNA"/>
</dbReference>
<name>A0A6P1T3E2_9RHOB</name>
<dbReference type="AlphaFoldDB" id="A0A6P1T3E2"/>
<organism evidence="1 2">
    <name type="scientific">Algicella marina</name>
    <dbReference type="NCBI Taxonomy" id="2683284"/>
    <lineage>
        <taxon>Bacteria</taxon>
        <taxon>Pseudomonadati</taxon>
        <taxon>Pseudomonadota</taxon>
        <taxon>Alphaproteobacteria</taxon>
        <taxon>Rhodobacterales</taxon>
        <taxon>Paracoccaceae</taxon>
        <taxon>Algicella</taxon>
    </lineage>
</organism>
<sequence>MAREFLFERCACSDLTTDREVTLELSIIDQPYQDGADHDRELSDEGMPGRLTWFCNSCSKTTALILPHSEMGATAAERALEVVGGLISRHNQLKIECALIERQAA</sequence>
<evidence type="ECO:0000313" key="2">
    <source>
        <dbReference type="Proteomes" id="UP000464495"/>
    </source>
</evidence>